<evidence type="ECO:0000256" key="2">
    <source>
        <dbReference type="ARBA" id="ARBA00022679"/>
    </source>
</evidence>
<dbReference type="InterPro" id="IPR004441">
    <property type="entry name" value="rRNA_MeTrfase_TrmH"/>
</dbReference>
<protein>
    <submittedName>
        <fullName evidence="4">TrmH family tRNA/rRNA methyltransferase</fullName>
        <ecNumber evidence="4">2.1.1.-</ecNumber>
    </submittedName>
</protein>
<dbReference type="EC" id="2.1.1.-" evidence="4"/>
<dbReference type="GO" id="GO:0006396">
    <property type="term" value="P:RNA processing"/>
    <property type="evidence" value="ECO:0007669"/>
    <property type="project" value="InterPro"/>
</dbReference>
<dbReference type="Gene3D" id="3.40.1280.10">
    <property type="match status" value="1"/>
</dbReference>
<sequence length="250" mass="26471">MDNVVMGRKPVLELLTSRPGTVEHVLLRQGLKGQDIKELIDACKASGVRYRFLPPDALERSAPGCRQGVAAFTAAKEFQDLEQLLDNIRNAPLPVILALDQVQDPGNVGTLARTLLALGGAGLVTTKHHAARLGGQASRASAGALERLPVHMCVNLARTLDQCADAGLEILKAEAGPQGENLFTARFDTPCVLVLGGEEDGVRPNVAKRCARSLYIPMPGGFESLNVAQAGAIVLGQMARYAHLKASGKP</sequence>
<evidence type="ECO:0000256" key="1">
    <source>
        <dbReference type="ARBA" id="ARBA00022603"/>
    </source>
</evidence>
<keyword evidence="5" id="KW-1185">Reference proteome</keyword>
<dbReference type="InterPro" id="IPR013123">
    <property type="entry name" value="SpoU_subst-bd"/>
</dbReference>
<dbReference type="InterPro" id="IPR029064">
    <property type="entry name" value="Ribosomal_eL30-like_sf"/>
</dbReference>
<dbReference type="Pfam" id="PF08032">
    <property type="entry name" value="SpoU_sub_bind"/>
    <property type="match status" value="1"/>
</dbReference>
<reference evidence="4 5" key="2">
    <citation type="submission" date="2020-05" db="EMBL/GenBank/DDBJ databases">
        <title>Draft genome sequence of Desulfovibrio sp. strainFSS-1.</title>
        <authorList>
            <person name="Shimoshige H."/>
            <person name="Kobayashi H."/>
            <person name="Maekawa T."/>
        </authorList>
    </citation>
    <scope>NUCLEOTIDE SEQUENCE [LARGE SCALE GENOMIC DNA]</scope>
    <source>
        <strain evidence="4 5">SIID29052-01</strain>
    </source>
</reference>
<dbReference type="CDD" id="cd18103">
    <property type="entry name" value="SpoU-like_RlmB"/>
    <property type="match status" value="1"/>
</dbReference>
<dbReference type="Pfam" id="PF00588">
    <property type="entry name" value="SpoU_methylase"/>
    <property type="match status" value="1"/>
</dbReference>
<keyword evidence="1 4" id="KW-0489">Methyltransferase</keyword>
<dbReference type="PANTHER" id="PTHR46429">
    <property type="entry name" value="23S RRNA (GUANOSINE-2'-O-)-METHYLTRANSFERASE RLMB"/>
    <property type="match status" value="1"/>
</dbReference>
<dbReference type="GO" id="GO:0005829">
    <property type="term" value="C:cytosol"/>
    <property type="evidence" value="ECO:0007669"/>
    <property type="project" value="TreeGrafter"/>
</dbReference>
<name>A0A6V8LPP7_9BACT</name>
<dbReference type="PANTHER" id="PTHR46429:SF1">
    <property type="entry name" value="23S RRNA (GUANOSINE-2'-O-)-METHYLTRANSFERASE RLMB"/>
    <property type="match status" value="1"/>
</dbReference>
<feature type="domain" description="RNA 2-O ribose methyltransferase substrate binding" evidence="3">
    <location>
        <begin position="4"/>
        <end position="79"/>
    </location>
</feature>
<organism evidence="4 5">
    <name type="scientific">Fundidesulfovibrio magnetotacticus</name>
    <dbReference type="NCBI Taxonomy" id="2730080"/>
    <lineage>
        <taxon>Bacteria</taxon>
        <taxon>Pseudomonadati</taxon>
        <taxon>Thermodesulfobacteriota</taxon>
        <taxon>Desulfovibrionia</taxon>
        <taxon>Desulfovibrionales</taxon>
        <taxon>Desulfovibrionaceae</taxon>
        <taxon>Fundidesulfovibrio</taxon>
    </lineage>
</organism>
<dbReference type="SUPFAM" id="SSF75217">
    <property type="entry name" value="alpha/beta knot"/>
    <property type="match status" value="1"/>
</dbReference>
<dbReference type="RefSeq" id="WP_235956876.1">
    <property type="nucleotide sequence ID" value="NZ_BLTE01000006.1"/>
</dbReference>
<gene>
    <name evidence="4" type="ORF">NNJEOMEG_01538</name>
</gene>
<dbReference type="EMBL" id="BLTE01000006">
    <property type="protein sequence ID" value="GFK93704.1"/>
    <property type="molecule type" value="Genomic_DNA"/>
</dbReference>
<reference evidence="4 5" key="1">
    <citation type="submission" date="2020-04" db="EMBL/GenBank/DDBJ databases">
        <authorList>
            <consortium name="Desulfovibrio sp. FSS-1 genome sequencing consortium"/>
            <person name="Shimoshige H."/>
            <person name="Kobayashi H."/>
            <person name="Maekawa T."/>
        </authorList>
    </citation>
    <scope>NUCLEOTIDE SEQUENCE [LARGE SCALE GENOMIC DNA]</scope>
    <source>
        <strain evidence="4 5">SIID29052-01</strain>
    </source>
</reference>
<dbReference type="SUPFAM" id="SSF55315">
    <property type="entry name" value="L30e-like"/>
    <property type="match status" value="1"/>
</dbReference>
<accession>A0A6V8LPP7</accession>
<keyword evidence="2 4" id="KW-0808">Transferase</keyword>
<dbReference type="InterPro" id="IPR001537">
    <property type="entry name" value="SpoU_MeTrfase"/>
</dbReference>
<dbReference type="GO" id="GO:0008173">
    <property type="term" value="F:RNA methyltransferase activity"/>
    <property type="evidence" value="ECO:0007669"/>
    <property type="project" value="InterPro"/>
</dbReference>
<dbReference type="AlphaFoldDB" id="A0A6V8LPP7"/>
<dbReference type="Gene3D" id="3.30.1330.30">
    <property type="match status" value="1"/>
</dbReference>
<evidence type="ECO:0000259" key="3">
    <source>
        <dbReference type="SMART" id="SM00967"/>
    </source>
</evidence>
<dbReference type="SMART" id="SM00967">
    <property type="entry name" value="SpoU_sub_bind"/>
    <property type="match status" value="1"/>
</dbReference>
<dbReference type="GO" id="GO:0032259">
    <property type="term" value="P:methylation"/>
    <property type="evidence" value="ECO:0007669"/>
    <property type="project" value="UniProtKB-KW"/>
</dbReference>
<proteinExistence type="predicted"/>
<dbReference type="InterPro" id="IPR029026">
    <property type="entry name" value="tRNA_m1G_MTases_N"/>
</dbReference>
<dbReference type="GO" id="GO:0003723">
    <property type="term" value="F:RNA binding"/>
    <property type="evidence" value="ECO:0007669"/>
    <property type="project" value="InterPro"/>
</dbReference>
<evidence type="ECO:0000313" key="4">
    <source>
        <dbReference type="EMBL" id="GFK93704.1"/>
    </source>
</evidence>
<dbReference type="Proteomes" id="UP000494245">
    <property type="component" value="Unassembled WGS sequence"/>
</dbReference>
<evidence type="ECO:0000313" key="5">
    <source>
        <dbReference type="Proteomes" id="UP000494245"/>
    </source>
</evidence>
<comment type="caution">
    <text evidence="4">The sequence shown here is derived from an EMBL/GenBank/DDBJ whole genome shotgun (WGS) entry which is preliminary data.</text>
</comment>
<dbReference type="InterPro" id="IPR029028">
    <property type="entry name" value="Alpha/beta_knot_MTases"/>
</dbReference>